<accession>A0A0S4M2G8</accession>
<evidence type="ECO:0000313" key="2">
    <source>
        <dbReference type="Proteomes" id="UP000198651"/>
    </source>
</evidence>
<dbReference type="OrthoDB" id="9990419at2"/>
<dbReference type="EMBL" id="LN906597">
    <property type="protein sequence ID" value="CUT17961.1"/>
    <property type="molecule type" value="Genomic_DNA"/>
</dbReference>
<dbReference type="RefSeq" id="WP_092343474.1">
    <property type="nucleotide sequence ID" value="NZ_LN906597.1"/>
</dbReference>
<reference evidence="2" key="1">
    <citation type="submission" date="2015-11" db="EMBL/GenBank/DDBJ databases">
        <authorList>
            <person name="Seth-Smith H.M.B."/>
        </authorList>
    </citation>
    <scope>NUCLEOTIDE SEQUENCE [LARGE SCALE GENOMIC DNA]</scope>
    <source>
        <strain evidence="2">2013Ark11</strain>
    </source>
</reference>
<keyword evidence="2" id="KW-1185">Reference proteome</keyword>
<dbReference type="AlphaFoldDB" id="A0A0S4M2G8"/>
<name>A0A0S4M2G8_9BURK</name>
<gene>
    <name evidence="1" type="ORF">Ark11_1148</name>
</gene>
<evidence type="ECO:0000313" key="1">
    <source>
        <dbReference type="EMBL" id="CUT17961.1"/>
    </source>
</evidence>
<protein>
    <submittedName>
        <fullName evidence="1">Uncharacterized protein</fullName>
    </submittedName>
</protein>
<organism evidence="1 2">
    <name type="scientific">Candidatus Ichthyocystis hellenicum</name>
    <dbReference type="NCBI Taxonomy" id="1561003"/>
    <lineage>
        <taxon>Bacteria</taxon>
        <taxon>Pseudomonadati</taxon>
        <taxon>Pseudomonadota</taxon>
        <taxon>Betaproteobacteria</taxon>
        <taxon>Burkholderiales</taxon>
        <taxon>Candidatus Ichthyocystis</taxon>
    </lineage>
</organism>
<dbReference type="Proteomes" id="UP000198651">
    <property type="component" value="Chromosome I"/>
</dbReference>
<sequence>MDCSGIHCSASGSASNDEEAGTSGDLLGGNACLLEDAPESEFDFMKIDFSLVGLDWDLVSDIKHSIDNNDAPKYRSSVGVFLGRCMAESLRYVRSITIPPCRLNDGINYDPLPNKDRYLFIDVGFCDYREGAEPEAAYECLQYMCDYFKYYFLESQLEGFEESEEATDDMEVEVIEPLPALLDNTDNSTKIIRVTSEGVALVVEEERGDRFHTGDNLSCLDKENLASSSDELDLISSIARESLNLVSTKESIMKNSLLEREVGIRNTEIFTRDMLIKNFMEYYLLVKDQLRFISDSRFVGKTDLINEEFDLPVPGDISELVREKISDEFGVRRYASEKGDKFFCNGKLSSSSLSMSDPIKSRIDHVRENVMPIVANRMKDYLLNSKYVEDNVLVQVQSKSYIVNIRNKKEAEHSE</sequence>
<proteinExistence type="predicted"/>